<dbReference type="InterPro" id="IPR021522">
    <property type="entry name" value="MctB"/>
</dbReference>
<proteinExistence type="predicted"/>
<sequence length="305" mass="31200">MINFRYHVISLAAVFVALAVGAVFGTAAANGYATDVLRGSIDAAHKTNDQLRQTTDDLQEEASRKDDYINDTAPAVLRGTLANRRIVVLTTPSGRDRAEGVIEKLELAGAAVSGPIHIQEAFFDPKNSLDLLGLTRRNSPPPITLPGNSNGVETASALLATTLLGPASAHHPTVMPAFANAGYLAAPKQLDGPSAGAVLVTGAPYVERNSAERNAAIVTMAAQIATIGPTVLAGTISGDGSSIGIVRGDEALHARISTVDGVAGAQGQVVAALALAERITANRGGRYGTAGDADALIPRQTITGG</sequence>
<reference evidence="2 3" key="1">
    <citation type="submission" date="2021-01" db="EMBL/GenBank/DDBJ databases">
        <title>Sequencing the genomes of 1000 actinobacteria strains.</title>
        <authorList>
            <person name="Klenk H.-P."/>
        </authorList>
    </citation>
    <scope>NUCLEOTIDE SEQUENCE [LARGE SCALE GENOMIC DNA]</scope>
    <source>
        <strain evidence="2 3">DSM 100204</strain>
    </source>
</reference>
<dbReference type="RefSeq" id="WP_204944091.1">
    <property type="nucleotide sequence ID" value="NZ_JAFBBP010000001.1"/>
</dbReference>
<gene>
    <name evidence="2" type="ORF">JOD64_004598</name>
</gene>
<dbReference type="Pfam" id="PF11382">
    <property type="entry name" value="MctB"/>
    <property type="match status" value="1"/>
</dbReference>
<organism evidence="2 3">
    <name type="scientific">Micromonospora luteifusca</name>
    <dbReference type="NCBI Taxonomy" id="709860"/>
    <lineage>
        <taxon>Bacteria</taxon>
        <taxon>Bacillati</taxon>
        <taxon>Actinomycetota</taxon>
        <taxon>Actinomycetes</taxon>
        <taxon>Micromonosporales</taxon>
        <taxon>Micromonosporaceae</taxon>
        <taxon>Micromonospora</taxon>
    </lineage>
</organism>
<feature type="signal peptide" evidence="1">
    <location>
        <begin position="1"/>
        <end position="29"/>
    </location>
</feature>
<keyword evidence="3" id="KW-1185">Reference proteome</keyword>
<dbReference type="EMBL" id="JAFBBP010000001">
    <property type="protein sequence ID" value="MBM7493376.1"/>
    <property type="molecule type" value="Genomic_DNA"/>
</dbReference>
<name>A0ABS2LYU8_9ACTN</name>
<evidence type="ECO:0000256" key="1">
    <source>
        <dbReference type="SAM" id="SignalP"/>
    </source>
</evidence>
<accession>A0ABS2LYU8</accession>
<evidence type="ECO:0000313" key="2">
    <source>
        <dbReference type="EMBL" id="MBM7493376.1"/>
    </source>
</evidence>
<evidence type="ECO:0000313" key="3">
    <source>
        <dbReference type="Proteomes" id="UP000764837"/>
    </source>
</evidence>
<evidence type="ECO:0008006" key="4">
    <source>
        <dbReference type="Google" id="ProtNLM"/>
    </source>
</evidence>
<comment type="caution">
    <text evidence="2">The sequence shown here is derived from an EMBL/GenBank/DDBJ whole genome shotgun (WGS) entry which is preliminary data.</text>
</comment>
<keyword evidence="1" id="KW-0732">Signal</keyword>
<dbReference type="Proteomes" id="UP000764837">
    <property type="component" value="Unassembled WGS sequence"/>
</dbReference>
<feature type="chain" id="PRO_5045127824" description="Copper transporter" evidence="1">
    <location>
        <begin position="30"/>
        <end position="305"/>
    </location>
</feature>
<protein>
    <recommendedName>
        <fullName evidence="4">Copper transporter</fullName>
    </recommendedName>
</protein>